<evidence type="ECO:0008006" key="6">
    <source>
        <dbReference type="Google" id="ProtNLM"/>
    </source>
</evidence>
<dbReference type="InterPro" id="IPR039353">
    <property type="entry name" value="TF_Adf1"/>
</dbReference>
<sequence>MWNDTDIRRLIHEVRSRPVLWEIRHRKSYKEIKQQWKEVAAVVSIDVHQCRRKWANLRDAYRALVRRCENHQQRDSKWIYYKDLSFIRENKRIRRKKRPKVDQAGQSICNGSTQNDNVSDLVEISEIKIELPEIGDEQRYSEDDDEDVIDRLYMEFEQEYGWSAEETNINSNQPQQNVKQTSAAVEVSCNDNKRSNKSFVPKQRKDVGTATTPSSTSIEAATQTTPSPVANEKSENCHCSARFQNLQQELRSLLKMTQTVTKSAPTHVNDPNFNFLVSFLPQLKQMNPIQNAEFRARMSSLVLNILMPTLQNETEFHS</sequence>
<dbReference type="InterPro" id="IPR004210">
    <property type="entry name" value="BESS_motif"/>
</dbReference>
<accession>A0A1I8NAL0</accession>
<evidence type="ECO:0000259" key="4">
    <source>
        <dbReference type="PROSITE" id="PS51031"/>
    </source>
</evidence>
<protein>
    <recommendedName>
        <fullName evidence="6">MADF domain-containing protein</fullName>
    </recommendedName>
</protein>
<dbReference type="SMART" id="SM00595">
    <property type="entry name" value="MADF"/>
    <property type="match status" value="1"/>
</dbReference>
<dbReference type="Pfam" id="PF02944">
    <property type="entry name" value="BESS"/>
    <property type="match status" value="1"/>
</dbReference>
<feature type="domain" description="BESS" evidence="4">
    <location>
        <begin position="269"/>
        <end position="308"/>
    </location>
</feature>
<dbReference type="OrthoDB" id="5984255at2759"/>
<dbReference type="VEuPathDB" id="VectorBase:MDOMA2_009389"/>
<dbReference type="PANTHER" id="PTHR12243:SF67">
    <property type="entry name" value="COREPRESSOR OF PANGOLIN, ISOFORM A-RELATED"/>
    <property type="match status" value="1"/>
</dbReference>
<reference evidence="5" key="1">
    <citation type="submission" date="2020-05" db="UniProtKB">
        <authorList>
            <consortium name="EnsemblMetazoa"/>
        </authorList>
    </citation>
    <scope>IDENTIFICATION</scope>
    <source>
        <strain evidence="5">Aabys</strain>
    </source>
</reference>
<dbReference type="GO" id="GO:0005667">
    <property type="term" value="C:transcription regulator complex"/>
    <property type="evidence" value="ECO:0007669"/>
    <property type="project" value="TreeGrafter"/>
</dbReference>
<dbReference type="KEGG" id="mde:101889543"/>
<dbReference type="PROSITE" id="PS51031">
    <property type="entry name" value="BESS"/>
    <property type="match status" value="1"/>
</dbReference>
<dbReference type="Pfam" id="PF10545">
    <property type="entry name" value="MADF_DNA_bdg"/>
    <property type="match status" value="1"/>
</dbReference>
<proteinExistence type="predicted"/>
<dbReference type="InterPro" id="IPR006578">
    <property type="entry name" value="MADF-dom"/>
</dbReference>
<dbReference type="EnsemblMetazoa" id="MDOA013284-RA">
    <property type="protein sequence ID" value="MDOA013284-PA"/>
    <property type="gene ID" value="MDOA013284"/>
</dbReference>
<dbReference type="GO" id="GO:0006357">
    <property type="term" value="P:regulation of transcription by RNA polymerase II"/>
    <property type="evidence" value="ECO:0007669"/>
    <property type="project" value="TreeGrafter"/>
</dbReference>
<organism evidence="5">
    <name type="scientific">Musca domestica</name>
    <name type="common">House fly</name>
    <dbReference type="NCBI Taxonomy" id="7370"/>
    <lineage>
        <taxon>Eukaryota</taxon>
        <taxon>Metazoa</taxon>
        <taxon>Ecdysozoa</taxon>
        <taxon>Arthropoda</taxon>
        <taxon>Hexapoda</taxon>
        <taxon>Insecta</taxon>
        <taxon>Pterygota</taxon>
        <taxon>Neoptera</taxon>
        <taxon>Endopterygota</taxon>
        <taxon>Diptera</taxon>
        <taxon>Brachycera</taxon>
        <taxon>Muscomorpha</taxon>
        <taxon>Muscoidea</taxon>
        <taxon>Muscidae</taxon>
        <taxon>Musca</taxon>
    </lineage>
</organism>
<dbReference type="AlphaFoldDB" id="A0A1I8NAL0"/>
<name>A0A1I8NAL0_MUSDO</name>
<dbReference type="VEuPathDB" id="VectorBase:MDOA013284"/>
<feature type="domain" description="MADF" evidence="3">
    <location>
        <begin position="9"/>
        <end position="92"/>
    </location>
</feature>
<dbReference type="PANTHER" id="PTHR12243">
    <property type="entry name" value="MADF DOMAIN TRANSCRIPTION FACTOR"/>
    <property type="match status" value="1"/>
</dbReference>
<evidence type="ECO:0000259" key="3">
    <source>
        <dbReference type="PROSITE" id="PS51029"/>
    </source>
</evidence>
<evidence type="ECO:0000256" key="2">
    <source>
        <dbReference type="SAM" id="MobiDB-lite"/>
    </source>
</evidence>
<feature type="compositionally biased region" description="Polar residues" evidence="2">
    <location>
        <begin position="209"/>
        <end position="228"/>
    </location>
</feature>
<evidence type="ECO:0000313" key="5">
    <source>
        <dbReference type="EnsemblMetazoa" id="MDOA013284-PA"/>
    </source>
</evidence>
<dbReference type="GO" id="GO:0003677">
    <property type="term" value="F:DNA binding"/>
    <property type="evidence" value="ECO:0007669"/>
    <property type="project" value="InterPro"/>
</dbReference>
<gene>
    <name evidence="5" type="primary">101889543</name>
</gene>
<comment type="subcellular location">
    <subcellularLocation>
        <location evidence="1">Nucleus</location>
    </subcellularLocation>
</comment>
<feature type="region of interest" description="Disordered" evidence="2">
    <location>
        <begin position="189"/>
        <end position="233"/>
    </location>
</feature>
<dbReference type="GO" id="GO:0005634">
    <property type="term" value="C:nucleus"/>
    <property type="evidence" value="ECO:0007669"/>
    <property type="project" value="UniProtKB-SubCell"/>
</dbReference>
<keyword evidence="1" id="KW-0539">Nucleus</keyword>
<dbReference type="PROSITE" id="PS51029">
    <property type="entry name" value="MADF"/>
    <property type="match status" value="1"/>
</dbReference>
<dbReference type="RefSeq" id="XP_005187030.2">
    <property type="nucleotide sequence ID" value="XM_005186973.4"/>
</dbReference>
<evidence type="ECO:0000256" key="1">
    <source>
        <dbReference type="PROSITE-ProRule" id="PRU00371"/>
    </source>
</evidence>